<dbReference type="RefSeq" id="WP_129943510.1">
    <property type="nucleotide sequence ID" value="NZ_JBCOLY010000032.1"/>
</dbReference>
<reference evidence="1 2" key="1">
    <citation type="journal article" date="2019" name="Nat. Med.">
        <title>A library of human gut bacterial isolates paired with longitudinal multiomics data enables mechanistic microbiome research.</title>
        <authorList>
            <person name="Poyet M."/>
            <person name="Groussin M."/>
            <person name="Gibbons S.M."/>
            <person name="Avila-Pacheco J."/>
            <person name="Jiang X."/>
            <person name="Kearney S.M."/>
            <person name="Perrotta A.R."/>
            <person name="Berdy B."/>
            <person name="Zhao S."/>
            <person name="Lieberman T.D."/>
            <person name="Swanson P.K."/>
            <person name="Smith M."/>
            <person name="Roesemann S."/>
            <person name="Alexander J.E."/>
            <person name="Rich S.A."/>
            <person name="Livny J."/>
            <person name="Vlamakis H."/>
            <person name="Clish C."/>
            <person name="Bullock K."/>
            <person name="Deik A."/>
            <person name="Scott J."/>
            <person name="Pierce K.A."/>
            <person name="Xavier R.J."/>
            <person name="Alm E.J."/>
        </authorList>
    </citation>
    <scope>NUCLEOTIDE SEQUENCE [LARGE SCALE GENOMIC DNA]</scope>
    <source>
        <strain evidence="1 2">BIOML-A25</strain>
    </source>
</reference>
<dbReference type="Proteomes" id="UP000437446">
    <property type="component" value="Unassembled WGS sequence"/>
</dbReference>
<proteinExistence type="predicted"/>
<name>A0A7K1HFH8_9BACT</name>
<evidence type="ECO:0000313" key="2">
    <source>
        <dbReference type="Proteomes" id="UP000437446"/>
    </source>
</evidence>
<protein>
    <submittedName>
        <fullName evidence="1">Uncharacterized protein</fullName>
    </submittedName>
</protein>
<accession>A0A7K1HFH8</accession>
<sequence length="62" mass="6819">MFVAAAGETFWKGGFDSFFLVSMGIFYNIPRFFTGSASGLSLKIKLIVIPGLLYGFSKYPLV</sequence>
<dbReference type="AlphaFoldDB" id="A0A7K1HFH8"/>
<dbReference type="EMBL" id="WNCR01000005">
    <property type="protein sequence ID" value="MTU29935.1"/>
    <property type="molecule type" value="Genomic_DNA"/>
</dbReference>
<gene>
    <name evidence="1" type="ORF">GMD66_12105</name>
</gene>
<organism evidence="1 2">
    <name type="scientific">Parabacteroides merdae</name>
    <dbReference type="NCBI Taxonomy" id="46503"/>
    <lineage>
        <taxon>Bacteria</taxon>
        <taxon>Pseudomonadati</taxon>
        <taxon>Bacteroidota</taxon>
        <taxon>Bacteroidia</taxon>
        <taxon>Bacteroidales</taxon>
        <taxon>Tannerellaceae</taxon>
        <taxon>Parabacteroides</taxon>
    </lineage>
</organism>
<comment type="caution">
    <text evidence="1">The sequence shown here is derived from an EMBL/GenBank/DDBJ whole genome shotgun (WGS) entry which is preliminary data.</text>
</comment>
<evidence type="ECO:0000313" key="1">
    <source>
        <dbReference type="EMBL" id="MTU29935.1"/>
    </source>
</evidence>